<feature type="domain" description="Glycosyl hydrolase family 32 N-terminal" evidence="9">
    <location>
        <begin position="110"/>
        <end position="351"/>
    </location>
</feature>
<dbReference type="InterPro" id="IPR018053">
    <property type="entry name" value="Glyco_hydro_32_AS"/>
</dbReference>
<comment type="subcellular location">
    <subcellularLocation>
        <location evidence="1">Vacuole lumen</location>
    </subcellularLocation>
</comment>
<sequence>MASSEALLLPVTYPQDPLSKSRSNPIPETSRRRPIKVLIAVFSSLILIALYVALTDTHEGSNDETATESRASLAGVSEKDNERFWKVSGRKRETFPWNDTMLSWQHTVFHFQPEKHWMNDPNGPLFYKGWYHFFYQHNPYGTVWGNIVWGHAVSKDLIHWLYLPIAMVPDQWYDVNGVITGSATFLDDGSIVMLYTGITGEFVQVQNLAYPEDPSDPLLLKWVKFSGNPILLPPPGIGAKDFRDPTTAWKTSSGKWRIAIGSKINRTGVSLLYDTTDFKTYELLDTLLHQVSNTGEWECVDFYPVSKTEVIGLDTSVKGPDVKHVVKASMDDTRMDLYAIGTYFDSNATWIPD</sequence>
<dbReference type="InterPro" id="IPR050551">
    <property type="entry name" value="Fructan_Metab_Enzymes"/>
</dbReference>
<evidence type="ECO:0000256" key="4">
    <source>
        <dbReference type="ARBA" id="ARBA00022554"/>
    </source>
</evidence>
<dbReference type="Gene3D" id="2.115.10.20">
    <property type="entry name" value="Glycosyl hydrolase domain, family 43"/>
    <property type="match status" value="1"/>
</dbReference>
<keyword evidence="11" id="KW-1185">Reference proteome</keyword>
<reference evidence="12" key="2">
    <citation type="submission" date="2025-08" db="UniProtKB">
        <authorList>
            <consortium name="RefSeq"/>
        </authorList>
    </citation>
    <scope>IDENTIFICATION</scope>
    <source>
        <tissue evidence="12">Leaf</tissue>
    </source>
</reference>
<evidence type="ECO:0000256" key="5">
    <source>
        <dbReference type="ARBA" id="ARBA00022801"/>
    </source>
</evidence>
<dbReference type="EC" id="3.2.1.26" evidence="3"/>
<dbReference type="Pfam" id="PF11837">
    <property type="entry name" value="INV_N"/>
    <property type="match status" value="1"/>
</dbReference>
<keyword evidence="8" id="KW-0326">Glycosidase</keyword>
<accession>A0ABM0T1F7</accession>
<dbReference type="RefSeq" id="XP_010419461.1">
    <property type="nucleotide sequence ID" value="XM_010421159.2"/>
</dbReference>
<evidence type="ECO:0000259" key="10">
    <source>
        <dbReference type="Pfam" id="PF11837"/>
    </source>
</evidence>
<dbReference type="PROSITE" id="PS00609">
    <property type="entry name" value="GLYCOSYL_HYDROL_F32"/>
    <property type="match status" value="1"/>
</dbReference>
<dbReference type="Proteomes" id="UP000694864">
    <property type="component" value="Chromosome 7"/>
</dbReference>
<feature type="non-terminal residue" evidence="12">
    <location>
        <position position="353"/>
    </location>
</feature>
<evidence type="ECO:0000259" key="9">
    <source>
        <dbReference type="Pfam" id="PF00251"/>
    </source>
</evidence>
<protein>
    <recommendedName>
        <fullName evidence="3">beta-fructofuranosidase</fullName>
        <ecNumber evidence="3">3.2.1.26</ecNumber>
    </recommendedName>
</protein>
<evidence type="ECO:0000256" key="6">
    <source>
        <dbReference type="ARBA" id="ARBA00023145"/>
    </source>
</evidence>
<evidence type="ECO:0000256" key="1">
    <source>
        <dbReference type="ARBA" id="ARBA00004410"/>
    </source>
</evidence>
<dbReference type="SMART" id="SM00640">
    <property type="entry name" value="Glyco_32"/>
    <property type="match status" value="1"/>
</dbReference>
<name>A0ABM0T1F7_CAMSA</name>
<dbReference type="PANTHER" id="PTHR31953">
    <property type="entry name" value="BETA-FRUCTOFURANOSIDASE, INSOLUBLE ISOENZYME CWINV1-RELATED"/>
    <property type="match status" value="1"/>
</dbReference>
<evidence type="ECO:0000256" key="8">
    <source>
        <dbReference type="ARBA" id="ARBA00023295"/>
    </source>
</evidence>
<keyword evidence="5" id="KW-0378">Hydrolase</keyword>
<comment type="similarity">
    <text evidence="2">Belongs to the glycosyl hydrolase 32 family.</text>
</comment>
<dbReference type="InterPro" id="IPR001362">
    <property type="entry name" value="Glyco_hydro_32"/>
</dbReference>
<feature type="domain" description="Beta-fructofuranosidase N-terminal" evidence="10">
    <location>
        <begin position="24"/>
        <end position="102"/>
    </location>
</feature>
<evidence type="ECO:0000313" key="12">
    <source>
        <dbReference type="RefSeq" id="XP_010419461.1"/>
    </source>
</evidence>
<dbReference type="InterPro" id="IPR013148">
    <property type="entry name" value="Glyco_hydro_32_N"/>
</dbReference>
<gene>
    <name evidence="12" type="primary">LOC104705186</name>
</gene>
<keyword evidence="4" id="KW-0926">Vacuole</keyword>
<dbReference type="CDD" id="cd18624">
    <property type="entry name" value="GH32_Fruct1-like"/>
    <property type="match status" value="1"/>
</dbReference>
<proteinExistence type="inferred from homology"/>
<dbReference type="GeneID" id="104705186"/>
<keyword evidence="7" id="KW-0325">Glycoprotein</keyword>
<evidence type="ECO:0000256" key="2">
    <source>
        <dbReference type="ARBA" id="ARBA00009902"/>
    </source>
</evidence>
<evidence type="ECO:0000256" key="7">
    <source>
        <dbReference type="ARBA" id="ARBA00023180"/>
    </source>
</evidence>
<reference evidence="11" key="1">
    <citation type="journal article" date="2014" name="Nat. Commun.">
        <title>The emerging biofuel crop Camelina sativa retains a highly undifferentiated hexaploid genome structure.</title>
        <authorList>
            <person name="Kagale S."/>
            <person name="Koh C."/>
            <person name="Nixon J."/>
            <person name="Bollina V."/>
            <person name="Clarke W.E."/>
            <person name="Tuteja R."/>
            <person name="Spillane C."/>
            <person name="Robinson S.J."/>
            <person name="Links M.G."/>
            <person name="Clarke C."/>
            <person name="Higgins E.E."/>
            <person name="Huebert T."/>
            <person name="Sharpe A.G."/>
            <person name="Parkin I.A."/>
        </authorList>
    </citation>
    <scope>NUCLEOTIDE SEQUENCE [LARGE SCALE GENOMIC DNA]</scope>
    <source>
        <strain evidence="11">cv. DH55</strain>
    </source>
</reference>
<evidence type="ECO:0000256" key="3">
    <source>
        <dbReference type="ARBA" id="ARBA00012758"/>
    </source>
</evidence>
<dbReference type="InterPro" id="IPR023296">
    <property type="entry name" value="Glyco_hydro_beta-prop_sf"/>
</dbReference>
<dbReference type="Pfam" id="PF00251">
    <property type="entry name" value="Glyco_hydro_32N"/>
    <property type="match status" value="1"/>
</dbReference>
<evidence type="ECO:0000313" key="11">
    <source>
        <dbReference type="Proteomes" id="UP000694864"/>
    </source>
</evidence>
<dbReference type="InterPro" id="IPR021792">
    <property type="entry name" value="Beta-fructofuranosidase_N"/>
</dbReference>
<organism evidence="11 12">
    <name type="scientific">Camelina sativa</name>
    <name type="common">False flax</name>
    <name type="synonym">Myagrum sativum</name>
    <dbReference type="NCBI Taxonomy" id="90675"/>
    <lineage>
        <taxon>Eukaryota</taxon>
        <taxon>Viridiplantae</taxon>
        <taxon>Streptophyta</taxon>
        <taxon>Embryophyta</taxon>
        <taxon>Tracheophyta</taxon>
        <taxon>Spermatophyta</taxon>
        <taxon>Magnoliopsida</taxon>
        <taxon>eudicotyledons</taxon>
        <taxon>Gunneridae</taxon>
        <taxon>Pentapetalae</taxon>
        <taxon>rosids</taxon>
        <taxon>malvids</taxon>
        <taxon>Brassicales</taxon>
        <taxon>Brassicaceae</taxon>
        <taxon>Camelineae</taxon>
        <taxon>Camelina</taxon>
    </lineage>
</organism>
<keyword evidence="6" id="KW-0865">Zymogen</keyword>
<dbReference type="SUPFAM" id="SSF75005">
    <property type="entry name" value="Arabinanase/levansucrase/invertase"/>
    <property type="match status" value="1"/>
</dbReference>